<dbReference type="Proteomes" id="UP001595880">
    <property type="component" value="Unassembled WGS sequence"/>
</dbReference>
<reference evidence="2" key="1">
    <citation type="journal article" date="2019" name="Int. J. Syst. Evol. Microbiol.">
        <title>The Global Catalogue of Microorganisms (GCM) 10K type strain sequencing project: providing services to taxonomists for standard genome sequencing and annotation.</title>
        <authorList>
            <consortium name="The Broad Institute Genomics Platform"/>
            <consortium name="The Broad Institute Genome Sequencing Center for Infectious Disease"/>
            <person name="Wu L."/>
            <person name="Ma J."/>
        </authorList>
    </citation>
    <scope>NUCLEOTIDE SEQUENCE [LARGE SCALE GENOMIC DNA]</scope>
    <source>
        <strain evidence="2">KACC 14058</strain>
    </source>
</reference>
<evidence type="ECO:0000313" key="2">
    <source>
        <dbReference type="Proteomes" id="UP001595880"/>
    </source>
</evidence>
<dbReference type="EMBL" id="JBHSDV010000006">
    <property type="protein sequence ID" value="MFC4389139.1"/>
    <property type="molecule type" value="Genomic_DNA"/>
</dbReference>
<proteinExistence type="predicted"/>
<organism evidence="1 2">
    <name type="scientific">Gracilibacillus marinus</name>
    <dbReference type="NCBI Taxonomy" id="630535"/>
    <lineage>
        <taxon>Bacteria</taxon>
        <taxon>Bacillati</taxon>
        <taxon>Bacillota</taxon>
        <taxon>Bacilli</taxon>
        <taxon>Bacillales</taxon>
        <taxon>Bacillaceae</taxon>
        <taxon>Gracilibacillus</taxon>
    </lineage>
</organism>
<dbReference type="InterPro" id="IPR008767">
    <property type="entry name" value="Phage_SPP1_head-tail_adaptor"/>
</dbReference>
<gene>
    <name evidence="1" type="ORF">ACFOZ1_15260</name>
</gene>
<protein>
    <submittedName>
        <fullName evidence="1">Phage head closure protein</fullName>
    </submittedName>
</protein>
<name>A0ABV8VY95_9BACI</name>
<evidence type="ECO:0000313" key="1">
    <source>
        <dbReference type="EMBL" id="MFC4389139.1"/>
    </source>
</evidence>
<dbReference type="RefSeq" id="WP_390200661.1">
    <property type="nucleotide sequence ID" value="NZ_JBHSDV010000006.1"/>
</dbReference>
<comment type="caution">
    <text evidence="1">The sequence shown here is derived from an EMBL/GenBank/DDBJ whole genome shotgun (WGS) entry which is preliminary data.</text>
</comment>
<accession>A0ABV8VY95</accession>
<dbReference type="NCBIfam" id="TIGR01563">
    <property type="entry name" value="gp16_SPP1"/>
    <property type="match status" value="1"/>
</dbReference>
<keyword evidence="2" id="KW-1185">Reference proteome</keyword>
<sequence>MRRDKVIYLIDKVFTTKNEYGDPIQTTSTPRKLFATKKSITRTEFYQANINNLKPELSFTVWSREYKGENYLKFNDVMYKIMRTYDPGDLEIELICTGLTNQG</sequence>